<keyword evidence="2" id="KW-1185">Reference proteome</keyword>
<evidence type="ECO:0000313" key="1">
    <source>
        <dbReference type="EMBL" id="MBB6209109.1"/>
    </source>
</evidence>
<dbReference type="Proteomes" id="UP000544872">
    <property type="component" value="Unassembled WGS sequence"/>
</dbReference>
<protein>
    <submittedName>
        <fullName evidence="1">Uncharacterized protein</fullName>
    </submittedName>
</protein>
<evidence type="ECO:0000313" key="2">
    <source>
        <dbReference type="Proteomes" id="UP000544872"/>
    </source>
</evidence>
<dbReference type="AlphaFoldDB" id="A0A7W9ZFJ7"/>
<reference evidence="1 2" key="1">
    <citation type="submission" date="2020-08" db="EMBL/GenBank/DDBJ databases">
        <title>Genomic Encyclopedia of Type Strains, Phase IV (KMG-IV): sequencing the most valuable type-strain genomes for metagenomic binning, comparative biology and taxonomic classification.</title>
        <authorList>
            <person name="Goeker M."/>
        </authorList>
    </citation>
    <scope>NUCLEOTIDE SEQUENCE [LARGE SCALE GENOMIC DNA]</scope>
    <source>
        <strain evidence="1 2">DSM 11590</strain>
    </source>
</reference>
<organism evidence="1 2">
    <name type="scientific">Novispirillum itersonii</name>
    <name type="common">Aquaspirillum itersonii</name>
    <dbReference type="NCBI Taxonomy" id="189"/>
    <lineage>
        <taxon>Bacteria</taxon>
        <taxon>Pseudomonadati</taxon>
        <taxon>Pseudomonadota</taxon>
        <taxon>Alphaproteobacteria</taxon>
        <taxon>Rhodospirillales</taxon>
        <taxon>Novispirillaceae</taxon>
        <taxon>Novispirillum</taxon>
    </lineage>
</organism>
<sequence>MMTPRWRSAVERCLRYLYREAQQLGDPALTASLQAALEAIRRPPPP</sequence>
<accession>A0A7W9ZFJ7</accession>
<name>A0A7W9ZFJ7_NOVIT</name>
<comment type="caution">
    <text evidence="1">The sequence shown here is derived from an EMBL/GenBank/DDBJ whole genome shotgun (WGS) entry which is preliminary data.</text>
</comment>
<gene>
    <name evidence="1" type="ORF">FHS48_000490</name>
</gene>
<dbReference type="EMBL" id="JACIIX010000001">
    <property type="protein sequence ID" value="MBB6209109.1"/>
    <property type="molecule type" value="Genomic_DNA"/>
</dbReference>
<dbReference type="RefSeq" id="WP_184260977.1">
    <property type="nucleotide sequence ID" value="NZ_JACIIX010000001.1"/>
</dbReference>
<proteinExistence type="predicted"/>